<accession>A0ABR9DPT7</accession>
<comment type="caution">
    <text evidence="1">The sequence shown here is derived from an EMBL/GenBank/DDBJ whole genome shotgun (WGS) entry which is preliminary data.</text>
</comment>
<dbReference type="Gene3D" id="3.40.50.720">
    <property type="entry name" value="NAD(P)-binding Rossmann-like Domain"/>
    <property type="match status" value="1"/>
</dbReference>
<proteinExistence type="predicted"/>
<name>A0ABR9DPT7_9MICO</name>
<gene>
    <name evidence="1" type="ORF">IGS67_02435</name>
</gene>
<dbReference type="EMBL" id="JACZDF010000001">
    <property type="protein sequence ID" value="MBD9698352.1"/>
    <property type="molecule type" value="Genomic_DNA"/>
</dbReference>
<evidence type="ECO:0008006" key="3">
    <source>
        <dbReference type="Google" id="ProtNLM"/>
    </source>
</evidence>
<reference evidence="1 2" key="1">
    <citation type="submission" date="2020-09" db="EMBL/GenBank/DDBJ databases">
        <title>Flavimobilis rhizosphaerae sp. nov., isolated from rhizosphere soil of Spartina alterniflora.</title>
        <authorList>
            <person name="Hanqin C."/>
        </authorList>
    </citation>
    <scope>NUCLEOTIDE SEQUENCE [LARGE SCALE GENOMIC DNA]</scope>
    <source>
        <strain evidence="1 2">GY 10621</strain>
    </source>
</reference>
<sequence>MAALRSSTVGVLGLGPLGLHLARTLASLGAHRLVLDDAASVAHDDVGIGGYRLGDVGRPRPVSAARVLADALLTSTAVSPGVLDGHDPGTLAAAVIVTHERIDPACTWRLVAQGVPHLVVTWGNGWLEVGPGVAPGRTACLRCVDLHRADDHVPPARGRHVGNGVEDPVLAVAGAGLAAARTLALLAPGPSTRGLARTTVLTLPDLTPTVEYWPVHPACGCA</sequence>
<dbReference type="SUPFAM" id="SSF69572">
    <property type="entry name" value="Activating enzymes of the ubiquitin-like proteins"/>
    <property type="match status" value="1"/>
</dbReference>
<organism evidence="1 2">
    <name type="scientific">Flavimobilis rhizosphaerae</name>
    <dbReference type="NCBI Taxonomy" id="2775421"/>
    <lineage>
        <taxon>Bacteria</taxon>
        <taxon>Bacillati</taxon>
        <taxon>Actinomycetota</taxon>
        <taxon>Actinomycetes</taxon>
        <taxon>Micrococcales</taxon>
        <taxon>Jonesiaceae</taxon>
        <taxon>Flavimobilis</taxon>
    </lineage>
</organism>
<dbReference type="Proteomes" id="UP000642107">
    <property type="component" value="Unassembled WGS sequence"/>
</dbReference>
<evidence type="ECO:0000313" key="2">
    <source>
        <dbReference type="Proteomes" id="UP000642107"/>
    </source>
</evidence>
<keyword evidence="2" id="KW-1185">Reference proteome</keyword>
<dbReference type="RefSeq" id="WP_192277446.1">
    <property type="nucleotide sequence ID" value="NZ_JACZDF010000001.1"/>
</dbReference>
<protein>
    <recommendedName>
        <fullName evidence="3">ThiF family protein</fullName>
    </recommendedName>
</protein>
<dbReference type="InterPro" id="IPR035985">
    <property type="entry name" value="Ubiquitin-activating_enz"/>
</dbReference>
<evidence type="ECO:0000313" key="1">
    <source>
        <dbReference type="EMBL" id="MBD9698352.1"/>
    </source>
</evidence>